<comment type="caution">
    <text evidence="1">The sequence shown here is derived from an EMBL/GenBank/DDBJ whole genome shotgun (WGS) entry which is preliminary data.</text>
</comment>
<dbReference type="PANTHER" id="PTHR35179:SF2">
    <property type="entry name" value="START DOMAIN-CONTAINING PROTEIN"/>
    <property type="match status" value="1"/>
</dbReference>
<proteinExistence type="predicted"/>
<dbReference type="EMBL" id="WVTA01000014">
    <property type="protein sequence ID" value="KAK3202218.1"/>
    <property type="molecule type" value="Genomic_DNA"/>
</dbReference>
<reference evidence="1 2" key="1">
    <citation type="submission" date="2021-02" db="EMBL/GenBank/DDBJ databases">
        <title>Genome assembly of Pseudopithomyces chartarum.</title>
        <authorList>
            <person name="Jauregui R."/>
            <person name="Singh J."/>
            <person name="Voisey C."/>
        </authorList>
    </citation>
    <scope>NUCLEOTIDE SEQUENCE [LARGE SCALE GENOMIC DNA]</scope>
    <source>
        <strain evidence="1 2">AGR01</strain>
    </source>
</reference>
<organism evidence="1 2">
    <name type="scientific">Pseudopithomyces chartarum</name>
    <dbReference type="NCBI Taxonomy" id="1892770"/>
    <lineage>
        <taxon>Eukaryota</taxon>
        <taxon>Fungi</taxon>
        <taxon>Dikarya</taxon>
        <taxon>Ascomycota</taxon>
        <taxon>Pezizomycotina</taxon>
        <taxon>Dothideomycetes</taxon>
        <taxon>Pleosporomycetidae</taxon>
        <taxon>Pleosporales</taxon>
        <taxon>Massarineae</taxon>
        <taxon>Didymosphaeriaceae</taxon>
        <taxon>Pseudopithomyces</taxon>
    </lineage>
</organism>
<gene>
    <name evidence="1" type="ORF">GRF29_161g567714</name>
</gene>
<protein>
    <submittedName>
        <fullName evidence="1">Uncharacterized protein</fullName>
    </submittedName>
</protein>
<dbReference type="PANTHER" id="PTHR35179">
    <property type="entry name" value="PROTEIN CBG02620"/>
    <property type="match status" value="1"/>
</dbReference>
<accession>A0AAN6LPU7</accession>
<dbReference type="Proteomes" id="UP001280581">
    <property type="component" value="Unassembled WGS sequence"/>
</dbReference>
<evidence type="ECO:0000313" key="1">
    <source>
        <dbReference type="EMBL" id="KAK3202218.1"/>
    </source>
</evidence>
<dbReference type="AlphaFoldDB" id="A0AAN6LPU7"/>
<evidence type="ECO:0000313" key="2">
    <source>
        <dbReference type="Proteomes" id="UP001280581"/>
    </source>
</evidence>
<keyword evidence="2" id="KW-1185">Reference proteome</keyword>
<sequence>MLKDWNKARKWQTQNANALIKAFKASSVEPCVEEIYINRSIEVLCTYEWKRTSLEKDSGEKPAIYVPGFGNRFSAPSLPHRMKEDTGTAWQDQHLYRVFQQQFEPLFQAMSVMNPGVRFNDVNVVIDFTEATGKADTDGYHRAIWYALGPITLVVRLEVDAFLDDEKREATDDLFHGYKTVSGPNHRAGIRHENATSVVLGGCYVSHAAVAELKVNRGSDEQLWAGHYRNNIVADRTTGGFGPTEDLTRKERKERGELIAKNKAEGKKGGYMTIHSAKPKDVRKECLEWDRHNGGSLQKLAGLFSGLIDAMKQVEGDKAMLREESRGGELKLYQGGEDMVDALPEEIVNIFWD</sequence>
<name>A0AAN6LPU7_9PLEO</name>